<evidence type="ECO:0000313" key="2">
    <source>
        <dbReference type="Proteomes" id="UP001220256"/>
    </source>
</evidence>
<keyword evidence="2" id="KW-1185">Reference proteome</keyword>
<protein>
    <submittedName>
        <fullName evidence="1">Uncharacterized protein</fullName>
    </submittedName>
</protein>
<dbReference type="PANTHER" id="PTHR47425">
    <property type="entry name" value="FARB-RELATED"/>
    <property type="match status" value="1"/>
</dbReference>
<dbReference type="EMBL" id="JAPVEB010000001">
    <property type="protein sequence ID" value="KAJ5283109.1"/>
    <property type="molecule type" value="Genomic_DNA"/>
</dbReference>
<comment type="caution">
    <text evidence="1">The sequence shown here is derived from an EMBL/GenBank/DDBJ whole genome shotgun (WGS) entry which is preliminary data.</text>
</comment>
<sequence>MKCCDAQEDRLRYAAGIVSALCAAMHHSWALRILGVGKTVAQNVILALKILGSETIIERLAYPKSANPVPPTNQGLGSNSMITSRHANLHQSNDYPAFFGPWSSPPLFPNVPYTEYAFIELLSLPSEDVAYLSSDDCFTLPGTDALNEFIQEYFKRIHSLVPVLDEAEFFNLRVPKYLFSCCNRCLSPAFASLEKLRECWFNDMREALKQLYNRANCHTCRGWNWSRWVELLFQLRAEEQSHANAQGAVLLTLYTSAQEPQAGSFTPCSSTLNYPRRWKMWQYRYRLRNDFDDLSSFVTEAYVLAYAAVLRWPQLGYMDGVIG</sequence>
<dbReference type="PANTHER" id="PTHR47425:SF2">
    <property type="entry name" value="FARB-RELATED"/>
    <property type="match status" value="1"/>
</dbReference>
<gene>
    <name evidence="1" type="ORF">N7505_001089</name>
</gene>
<evidence type="ECO:0000313" key="1">
    <source>
        <dbReference type="EMBL" id="KAJ5283109.1"/>
    </source>
</evidence>
<accession>A0ABQ8WVN6</accession>
<reference evidence="1 2" key="1">
    <citation type="journal article" date="2023" name="IMA Fungus">
        <title>Comparative genomic study of the Penicillium genus elucidates a diverse pangenome and 15 lateral gene transfer events.</title>
        <authorList>
            <person name="Petersen C."/>
            <person name="Sorensen T."/>
            <person name="Nielsen M.R."/>
            <person name="Sondergaard T.E."/>
            <person name="Sorensen J.L."/>
            <person name="Fitzpatrick D.A."/>
            <person name="Frisvad J.C."/>
            <person name="Nielsen K.L."/>
        </authorList>
    </citation>
    <scope>NUCLEOTIDE SEQUENCE [LARGE SCALE GENOMIC DNA]</scope>
    <source>
        <strain evidence="1 2">IBT 3361</strain>
    </source>
</reference>
<proteinExistence type="predicted"/>
<name>A0ABQ8WVN6_PENCH</name>
<dbReference type="Proteomes" id="UP001220256">
    <property type="component" value="Unassembled WGS sequence"/>
</dbReference>
<dbReference type="InterPro" id="IPR052761">
    <property type="entry name" value="Fungal_Detox/Toxin_TFs"/>
</dbReference>
<organism evidence="1 2">
    <name type="scientific">Penicillium chrysogenum</name>
    <name type="common">Penicillium notatum</name>
    <dbReference type="NCBI Taxonomy" id="5076"/>
    <lineage>
        <taxon>Eukaryota</taxon>
        <taxon>Fungi</taxon>
        <taxon>Dikarya</taxon>
        <taxon>Ascomycota</taxon>
        <taxon>Pezizomycotina</taxon>
        <taxon>Eurotiomycetes</taxon>
        <taxon>Eurotiomycetidae</taxon>
        <taxon>Eurotiales</taxon>
        <taxon>Aspergillaceae</taxon>
        <taxon>Penicillium</taxon>
        <taxon>Penicillium chrysogenum species complex</taxon>
    </lineage>
</organism>